<gene>
    <name evidence="2" type="ORF">SAMN04488001_2284</name>
</gene>
<evidence type="ECO:0000313" key="2">
    <source>
        <dbReference type="EMBL" id="SDX02643.1"/>
    </source>
</evidence>
<protein>
    <submittedName>
        <fullName evidence="2">Uncharacterized protein</fullName>
    </submittedName>
</protein>
<dbReference type="EMBL" id="FNOI01000003">
    <property type="protein sequence ID" value="SDX02643.1"/>
    <property type="molecule type" value="Genomic_DNA"/>
</dbReference>
<sequence length="106" mass="11502">MVGYSLVTMLIVVAGVAVVLPMIEPQSNVRYQTVKILARGTSSVSDQSAARGEPLVEVQLPDGQILRLPGMYYAVHTTLETACLRTSQGRFTGVIKRDLRPINQCG</sequence>
<reference evidence="3" key="1">
    <citation type="submission" date="2016-10" db="EMBL/GenBank/DDBJ databases">
        <authorList>
            <person name="Varghese N."/>
            <person name="Submissions S."/>
        </authorList>
    </citation>
    <scope>NUCLEOTIDE SEQUENCE [LARGE SCALE GENOMIC DNA]</scope>
    <source>
        <strain evidence="3">DSM 26922</strain>
    </source>
</reference>
<evidence type="ECO:0000256" key="1">
    <source>
        <dbReference type="SAM" id="Phobius"/>
    </source>
</evidence>
<name>A0A1H2YBP0_9RHOB</name>
<keyword evidence="3" id="KW-1185">Reference proteome</keyword>
<dbReference type="AlphaFoldDB" id="A0A1H2YBP0"/>
<keyword evidence="1" id="KW-0812">Transmembrane</keyword>
<dbReference type="STRING" id="670155.SAMN04488001_2284"/>
<keyword evidence="1" id="KW-1133">Transmembrane helix</keyword>
<feature type="transmembrane region" description="Helical" evidence="1">
    <location>
        <begin position="6"/>
        <end position="23"/>
    </location>
</feature>
<accession>A0A1H2YBP0</accession>
<keyword evidence="1" id="KW-0472">Membrane</keyword>
<dbReference type="Proteomes" id="UP000199441">
    <property type="component" value="Unassembled WGS sequence"/>
</dbReference>
<organism evidence="2 3">
    <name type="scientific">Litoreibacter albidus</name>
    <dbReference type="NCBI Taxonomy" id="670155"/>
    <lineage>
        <taxon>Bacteria</taxon>
        <taxon>Pseudomonadati</taxon>
        <taxon>Pseudomonadota</taxon>
        <taxon>Alphaproteobacteria</taxon>
        <taxon>Rhodobacterales</taxon>
        <taxon>Roseobacteraceae</taxon>
        <taxon>Litoreibacter</taxon>
    </lineage>
</organism>
<proteinExistence type="predicted"/>
<evidence type="ECO:0000313" key="3">
    <source>
        <dbReference type="Proteomes" id="UP000199441"/>
    </source>
</evidence>